<keyword evidence="3" id="KW-1185">Reference proteome</keyword>
<dbReference type="Proteomes" id="UP001201980">
    <property type="component" value="Unassembled WGS sequence"/>
</dbReference>
<protein>
    <submittedName>
        <fullName evidence="2">Uncharacterized protein</fullName>
    </submittedName>
</protein>
<evidence type="ECO:0000313" key="2">
    <source>
        <dbReference type="EMBL" id="KAJ2893645.1"/>
    </source>
</evidence>
<organism evidence="2 3">
    <name type="scientific">Zalerion maritima</name>
    <dbReference type="NCBI Taxonomy" id="339359"/>
    <lineage>
        <taxon>Eukaryota</taxon>
        <taxon>Fungi</taxon>
        <taxon>Dikarya</taxon>
        <taxon>Ascomycota</taxon>
        <taxon>Pezizomycotina</taxon>
        <taxon>Sordariomycetes</taxon>
        <taxon>Lulworthiomycetidae</taxon>
        <taxon>Lulworthiales</taxon>
        <taxon>Lulworthiaceae</taxon>
        <taxon>Zalerion</taxon>
    </lineage>
</organism>
<sequence>MSGLEVGALVVGIMALFPALKELWNEWKVIHRERRPAEIEKVDQSLTLSLPAIGSEYDSHLEAFGRRFKVGDETAQLALSQIKLAQQDNLITVLKHALLSSNTYAGTLDLLSLHASSENVRRDTIGAMSDLHQRLAVQQRPGRKLGPPAPPLPPYGVACREDPDDSGQGVKDTGGCRARGYRKCPHAAGSGQENLFKTKCPKCRVRVNKEIPGALVYMVGKMYLPWGHVLMLSHLVCECYGSLSKEQLMYACVFCHCTKQTYFKAKEVWCQKGLHQHMNKEHRDRAF</sequence>
<gene>
    <name evidence="2" type="ORF">MKZ38_008397</name>
</gene>
<dbReference type="EMBL" id="JAKWBI020000581">
    <property type="protein sequence ID" value="KAJ2893645.1"/>
    <property type="molecule type" value="Genomic_DNA"/>
</dbReference>
<evidence type="ECO:0000313" key="3">
    <source>
        <dbReference type="Proteomes" id="UP001201980"/>
    </source>
</evidence>
<comment type="caution">
    <text evidence="2">The sequence shown here is derived from an EMBL/GenBank/DDBJ whole genome shotgun (WGS) entry which is preliminary data.</text>
</comment>
<name>A0AAD5WMR8_9PEZI</name>
<proteinExistence type="predicted"/>
<feature type="region of interest" description="Disordered" evidence="1">
    <location>
        <begin position="155"/>
        <end position="174"/>
    </location>
</feature>
<evidence type="ECO:0000256" key="1">
    <source>
        <dbReference type="SAM" id="MobiDB-lite"/>
    </source>
</evidence>
<dbReference type="AlphaFoldDB" id="A0AAD5WMR8"/>
<accession>A0AAD5WMR8</accession>
<reference evidence="2" key="1">
    <citation type="submission" date="2022-07" db="EMBL/GenBank/DDBJ databases">
        <title>Draft genome sequence of Zalerion maritima ATCC 34329, a (micro)plastics degrading marine fungus.</title>
        <authorList>
            <person name="Paco A."/>
            <person name="Goncalves M.F.M."/>
            <person name="Rocha-Santos T.A.P."/>
            <person name="Alves A."/>
        </authorList>
    </citation>
    <scope>NUCLEOTIDE SEQUENCE</scope>
    <source>
        <strain evidence="2">ATCC 34329</strain>
    </source>
</reference>